<dbReference type="PANTHER" id="PTHR11999:SF70">
    <property type="entry name" value="MIP05841P"/>
    <property type="match status" value="1"/>
</dbReference>
<organism evidence="7 8">
    <name type="scientific">Candidatus Kutchimonas denitrificans</name>
    <dbReference type="NCBI Taxonomy" id="3056748"/>
    <lineage>
        <taxon>Bacteria</taxon>
        <taxon>Pseudomonadati</taxon>
        <taxon>Gemmatimonadota</taxon>
        <taxon>Gemmatimonadia</taxon>
        <taxon>Candidatus Palauibacterales</taxon>
        <taxon>Candidatus Palauibacteraceae</taxon>
        <taxon>Candidatus Kutchimonas</taxon>
    </lineage>
</organism>
<dbReference type="Pfam" id="PF00282">
    <property type="entry name" value="Pyridoxal_deC"/>
    <property type="match status" value="1"/>
</dbReference>
<evidence type="ECO:0000256" key="1">
    <source>
        <dbReference type="ARBA" id="ARBA00001933"/>
    </source>
</evidence>
<proteinExistence type="inferred from homology"/>
<keyword evidence="7" id="KW-0808">Transferase</keyword>
<dbReference type="EMBL" id="JAACAK010000108">
    <property type="protein sequence ID" value="NIR75942.1"/>
    <property type="molecule type" value="Genomic_DNA"/>
</dbReference>
<gene>
    <name evidence="7" type="ORF">GWO12_12670</name>
</gene>
<feature type="modified residue" description="N6-(pyridoxal phosphate)lysine" evidence="5">
    <location>
        <position position="298"/>
    </location>
</feature>
<reference evidence="7 8" key="1">
    <citation type="submission" date="2020-01" db="EMBL/GenBank/DDBJ databases">
        <title>Genomes assembled from Gulf of Kutch pelagic sediment metagenomes.</title>
        <authorList>
            <person name="Chandrashekar M."/>
            <person name="Mahajan M.S."/>
            <person name="Dave K.J."/>
            <person name="Vatsa P."/>
            <person name="Nathani N.M."/>
        </authorList>
    </citation>
    <scope>NUCLEOTIDE SEQUENCE [LARGE SCALE GENOMIC DNA]</scope>
    <source>
        <strain evidence="7">KS3-K002</strain>
    </source>
</reference>
<dbReference type="GO" id="GO:0019752">
    <property type="term" value="P:carboxylic acid metabolic process"/>
    <property type="evidence" value="ECO:0007669"/>
    <property type="project" value="InterPro"/>
</dbReference>
<dbReference type="AlphaFoldDB" id="A0AAE4ZB14"/>
<evidence type="ECO:0000313" key="7">
    <source>
        <dbReference type="EMBL" id="NIR75942.1"/>
    </source>
</evidence>
<keyword evidence="7" id="KW-0032">Aminotransferase</keyword>
<dbReference type="PRINTS" id="PR00800">
    <property type="entry name" value="YHDCRBOXLASE"/>
</dbReference>
<dbReference type="Gene3D" id="3.90.1150.170">
    <property type="match status" value="1"/>
</dbReference>
<sequence length="487" mass="53090">MTPVDAAETARLSEAIEAILRALEVFNRFQGPDLAGRQKSVWQSTLDRPVPQRGAGLDKVLDELTETIIPHGLRVGEPGFSGWMAVAPTTSGTAAALAGTVAGPQRWWIQPFNFLETVALRWLAELLDLPSDLQGTFTSGGSVATLVGLGAARQKALERHGVDPARDGLPPHIRCRIYASEEVHHVVIRAAGVLGLGRRSVASLPADRGQRMDLTELRKALETDRAKGVTPVALVASAGTVNTGAIDPIEEMVELAAEFETWLHVDGAYGLFGKLDPRIAPLYAGLEKADSLVVDPHKWLAAPVGCGAAFVRNRALLGRAFTTEPADYLEGAAWTGEVSSPFDHFGELYHNFNVEQSAPSRGVQVWAVLREIGVEGLRERIVRHNDFARHLASRVKEDRHLELLAEPTLSICCFRYRRPDLGEAELQELNAEIARRLRAEGEYVPSTTRVAGRFAIRPAYINPRTTIAEVDGLADRVREIGDSLVSR</sequence>
<accession>A0AAE4ZB14</accession>
<dbReference type="InterPro" id="IPR015424">
    <property type="entry name" value="PyrdxlP-dep_Trfase"/>
</dbReference>
<keyword evidence="3 5" id="KW-0663">Pyridoxal phosphate</keyword>
<evidence type="ECO:0000256" key="5">
    <source>
        <dbReference type="PIRSR" id="PIRSR602129-50"/>
    </source>
</evidence>
<evidence type="ECO:0000256" key="4">
    <source>
        <dbReference type="ARBA" id="ARBA00023239"/>
    </source>
</evidence>
<keyword evidence="2" id="KW-0210">Decarboxylase</keyword>
<dbReference type="InterPro" id="IPR015421">
    <property type="entry name" value="PyrdxlP-dep_Trfase_major"/>
</dbReference>
<evidence type="ECO:0000256" key="6">
    <source>
        <dbReference type="RuleBase" id="RU000382"/>
    </source>
</evidence>
<keyword evidence="4 6" id="KW-0456">Lyase</keyword>
<dbReference type="GO" id="GO:0016831">
    <property type="term" value="F:carboxy-lyase activity"/>
    <property type="evidence" value="ECO:0007669"/>
    <property type="project" value="UniProtKB-KW"/>
</dbReference>
<dbReference type="GO" id="GO:0006520">
    <property type="term" value="P:amino acid metabolic process"/>
    <property type="evidence" value="ECO:0007669"/>
    <property type="project" value="InterPro"/>
</dbReference>
<evidence type="ECO:0000256" key="2">
    <source>
        <dbReference type="ARBA" id="ARBA00022793"/>
    </source>
</evidence>
<dbReference type="InterPro" id="IPR010977">
    <property type="entry name" value="Aromatic_deC"/>
</dbReference>
<name>A0AAE4ZB14_9BACT</name>
<dbReference type="Proteomes" id="UP000702544">
    <property type="component" value="Unassembled WGS sequence"/>
</dbReference>
<protein>
    <submittedName>
        <fullName evidence="7">Aminotransferase class V-fold PLP-dependent enzyme</fullName>
    </submittedName>
</protein>
<dbReference type="Gene3D" id="3.40.640.10">
    <property type="entry name" value="Type I PLP-dependent aspartate aminotransferase-like (Major domain)"/>
    <property type="match status" value="1"/>
</dbReference>
<evidence type="ECO:0000256" key="3">
    <source>
        <dbReference type="ARBA" id="ARBA00022898"/>
    </source>
</evidence>
<comment type="similarity">
    <text evidence="6">Belongs to the group II decarboxylase family.</text>
</comment>
<dbReference type="InterPro" id="IPR002129">
    <property type="entry name" value="PyrdxlP-dep_de-COase"/>
</dbReference>
<comment type="cofactor">
    <cofactor evidence="1 5 6">
        <name>pyridoxal 5'-phosphate</name>
        <dbReference type="ChEBI" id="CHEBI:597326"/>
    </cofactor>
</comment>
<dbReference type="GO" id="GO:0030170">
    <property type="term" value="F:pyridoxal phosphate binding"/>
    <property type="evidence" value="ECO:0007669"/>
    <property type="project" value="InterPro"/>
</dbReference>
<evidence type="ECO:0000313" key="8">
    <source>
        <dbReference type="Proteomes" id="UP000702544"/>
    </source>
</evidence>
<dbReference type="GO" id="GO:0008483">
    <property type="term" value="F:transaminase activity"/>
    <property type="evidence" value="ECO:0007669"/>
    <property type="project" value="UniProtKB-KW"/>
</dbReference>
<dbReference type="PANTHER" id="PTHR11999">
    <property type="entry name" value="GROUP II PYRIDOXAL-5-PHOSPHATE DECARBOXYLASE"/>
    <property type="match status" value="1"/>
</dbReference>
<comment type="caution">
    <text evidence="7">The sequence shown here is derived from an EMBL/GenBank/DDBJ whole genome shotgun (WGS) entry which is preliminary data.</text>
</comment>
<dbReference type="SUPFAM" id="SSF53383">
    <property type="entry name" value="PLP-dependent transferases"/>
    <property type="match status" value="1"/>
</dbReference>